<name>A0AAP7PBV6_ECOLX</name>
<dbReference type="GO" id="GO:0033592">
    <property type="term" value="F:RNA strand annealing activity"/>
    <property type="evidence" value="ECO:0007669"/>
    <property type="project" value="InterPro"/>
</dbReference>
<protein>
    <submittedName>
        <fullName evidence="6">Prop effector</fullName>
    </submittedName>
</protein>
<evidence type="ECO:0000256" key="3">
    <source>
        <dbReference type="ARBA" id="ARBA00023186"/>
    </source>
</evidence>
<evidence type="ECO:0000256" key="4">
    <source>
        <dbReference type="SAM" id="MobiDB-lite"/>
    </source>
</evidence>
<dbReference type="SMART" id="SM00945">
    <property type="entry name" value="ProQ"/>
    <property type="match status" value="1"/>
</dbReference>
<evidence type="ECO:0000256" key="2">
    <source>
        <dbReference type="ARBA" id="ARBA00022884"/>
    </source>
</evidence>
<dbReference type="RefSeq" id="WP_073568500.1">
    <property type="nucleotide sequence ID" value="NZ_MPGR01000001.1"/>
</dbReference>
<dbReference type="InterPro" id="IPR036442">
    <property type="entry name" value="ProQ/FinO_sf"/>
</dbReference>
<feature type="compositionally biased region" description="Basic and acidic residues" evidence="4">
    <location>
        <begin position="137"/>
        <end position="146"/>
    </location>
</feature>
<keyword evidence="1" id="KW-0963">Cytoplasm</keyword>
<dbReference type="PANTHER" id="PTHR38106">
    <property type="entry name" value="RNA CHAPERONE PROQ"/>
    <property type="match status" value="1"/>
</dbReference>
<dbReference type="InterPro" id="IPR023529">
    <property type="entry name" value="ProQ"/>
</dbReference>
<organism evidence="6 7">
    <name type="scientific">Escherichia coli</name>
    <dbReference type="NCBI Taxonomy" id="562"/>
    <lineage>
        <taxon>Bacteria</taxon>
        <taxon>Pseudomonadati</taxon>
        <taxon>Pseudomonadota</taxon>
        <taxon>Gammaproteobacteria</taxon>
        <taxon>Enterobacterales</taxon>
        <taxon>Enterobacteriaceae</taxon>
        <taxon>Escherichia</taxon>
    </lineage>
</organism>
<dbReference type="Gene3D" id="1.10.1710.10">
    <property type="entry name" value="ProQ/FinO domain"/>
    <property type="match status" value="1"/>
</dbReference>
<dbReference type="GO" id="GO:0010608">
    <property type="term" value="P:post-transcriptional regulation of gene expression"/>
    <property type="evidence" value="ECO:0007669"/>
    <property type="project" value="InterPro"/>
</dbReference>
<dbReference type="EMBL" id="MPGR01000001">
    <property type="protein sequence ID" value="OKB74130.1"/>
    <property type="molecule type" value="Genomic_DNA"/>
</dbReference>
<keyword evidence="3" id="KW-0143">Chaperone</keyword>
<evidence type="ECO:0000256" key="1">
    <source>
        <dbReference type="ARBA" id="ARBA00022490"/>
    </source>
</evidence>
<feature type="region of interest" description="Disordered" evidence="4">
    <location>
        <begin position="1"/>
        <end position="23"/>
    </location>
</feature>
<accession>A0AAP7PBV6</accession>
<evidence type="ECO:0000313" key="7">
    <source>
        <dbReference type="Proteomes" id="UP000186595"/>
    </source>
</evidence>
<dbReference type="GO" id="GO:0005829">
    <property type="term" value="C:cytosol"/>
    <property type="evidence" value="ECO:0007669"/>
    <property type="project" value="TreeGrafter"/>
</dbReference>
<dbReference type="Pfam" id="PF04352">
    <property type="entry name" value="ProQ"/>
    <property type="match status" value="1"/>
</dbReference>
<dbReference type="InterPro" id="IPR016103">
    <property type="entry name" value="ProQ/FinO"/>
</dbReference>
<feature type="domain" description="ProQ/FinO" evidence="5">
    <location>
        <begin position="17"/>
        <end position="131"/>
    </location>
</feature>
<reference evidence="6 7" key="1">
    <citation type="submission" date="2016-11" db="EMBL/GenBank/DDBJ databases">
        <title>Draft genome sequences of five Shigatoxin-producing Escherichia coli isolates harboring the new recently described Subtilase cytotoxin allelic variant subAB2-3.</title>
        <authorList>
            <person name="Tasara T."/>
            <person name="Fierz L."/>
            <person name="Klumpp J."/>
            <person name="Schmidt H."/>
            <person name="Stephan R."/>
        </authorList>
    </citation>
    <scope>NUCLEOTIDE SEQUENCE [LARGE SCALE GENOMIC DNA]</scope>
    <source>
        <strain evidence="6 7">453</strain>
    </source>
</reference>
<feature type="region of interest" description="Disordered" evidence="4">
    <location>
        <begin position="122"/>
        <end position="146"/>
    </location>
</feature>
<evidence type="ECO:0000313" key="6">
    <source>
        <dbReference type="EMBL" id="OKB74130.1"/>
    </source>
</evidence>
<keyword evidence="2" id="KW-0694">RNA-binding</keyword>
<gene>
    <name evidence="6" type="ORF">BMT50_15815</name>
</gene>
<proteinExistence type="predicted"/>
<dbReference type="Proteomes" id="UP000186595">
    <property type="component" value="Unassembled WGS sequence"/>
</dbReference>
<dbReference type="SUPFAM" id="SSF48657">
    <property type="entry name" value="FinO-like"/>
    <property type="match status" value="1"/>
</dbReference>
<dbReference type="AlphaFoldDB" id="A0AAP7PBV6"/>
<dbReference type="GO" id="GO:0034057">
    <property type="term" value="F:RNA strand-exchange activity"/>
    <property type="evidence" value="ECO:0007669"/>
    <property type="project" value="InterPro"/>
</dbReference>
<dbReference type="PANTHER" id="PTHR38106:SF1">
    <property type="entry name" value="RNA CHAPERONE PROQ"/>
    <property type="match status" value="1"/>
</dbReference>
<comment type="caution">
    <text evidence="6">The sequence shown here is derived from an EMBL/GenBank/DDBJ whole genome shotgun (WGS) entry which is preliminary data.</text>
</comment>
<feature type="compositionally biased region" description="Low complexity" evidence="4">
    <location>
        <begin position="1"/>
        <end position="14"/>
    </location>
</feature>
<evidence type="ECO:0000259" key="5">
    <source>
        <dbReference type="SMART" id="SM00945"/>
    </source>
</evidence>
<sequence>MNQQTTQQSIIQEQTTKRQRKNRRRVNRLCEYWPELFNLSEVRPLKNGVISDMLQEVRTRNIPVGKGALRGAVITYTHMTRYLKALIAGGPRYDLNGKQCGSVTDAEKAAAAEVLVKRLEEVRQQNNQRQPCGGDDSDNRQRGTET</sequence>